<dbReference type="InterPro" id="IPR023011">
    <property type="entry name" value="ATP_synth_F0_asu_AS"/>
</dbReference>
<keyword evidence="6" id="KW-0375">Hydrogen ion transport</keyword>
<feature type="transmembrane region" description="Helical" evidence="12">
    <location>
        <begin position="154"/>
        <end position="182"/>
    </location>
</feature>
<name>A0A2U8XDT5_9NEOP</name>
<evidence type="ECO:0000256" key="9">
    <source>
        <dbReference type="ARBA" id="ARBA00023136"/>
    </source>
</evidence>
<dbReference type="PRINTS" id="PR00123">
    <property type="entry name" value="ATPASEA"/>
</dbReference>
<comment type="subcellular location">
    <subcellularLocation>
        <location evidence="1">Membrane</location>
        <topology evidence="1">Multi-pass membrane protein</topology>
    </subcellularLocation>
    <subcellularLocation>
        <location evidence="11">Mitochondrion inner membrane</location>
        <topology evidence="11">Multi-pass membrane protein</topology>
    </subcellularLocation>
</comment>
<evidence type="ECO:0000256" key="8">
    <source>
        <dbReference type="ARBA" id="ARBA00023065"/>
    </source>
</evidence>
<dbReference type="GO" id="GO:0046933">
    <property type="term" value="F:proton-transporting ATP synthase activity, rotational mechanism"/>
    <property type="evidence" value="ECO:0007669"/>
    <property type="project" value="TreeGrafter"/>
</dbReference>
<keyword evidence="8" id="KW-0406">Ion transport</keyword>
<proteinExistence type="inferred from homology"/>
<dbReference type="GO" id="GO:0005743">
    <property type="term" value="C:mitochondrial inner membrane"/>
    <property type="evidence" value="ECO:0007669"/>
    <property type="project" value="UniProtKB-SubCell"/>
</dbReference>
<dbReference type="GO" id="GO:0045259">
    <property type="term" value="C:proton-transporting ATP synthase complex"/>
    <property type="evidence" value="ECO:0007669"/>
    <property type="project" value="UniProtKB-KW"/>
</dbReference>
<reference evidence="13" key="1">
    <citation type="submission" date="2017-10" db="EMBL/GenBank/DDBJ databases">
        <title>Mitogenomes of tropical arthropods.</title>
        <authorList>
            <person name="Pires Paula D."/>
            <person name="Coiti Togawa R."/>
        </authorList>
    </citation>
    <scope>NUCLEOTIDE SEQUENCE</scope>
</reference>
<sequence>MWFWVTPTRSGLMWKVVVQALHREFKLLTGGANWGLTLVFVGLFWFIFMNDLLGLLPYVFTGTSHLVVTLALGLPLWLGVMLYGWCNHAMHMYAHLVPQGTPPALMPFMVIIETVSNLIRPGTLAVRLMANMMAGHLLLTLLGNTGAGVGKLMVGGLVAIQCALLGLEIAVAMIQSYVFAVLSTLYSREAIHG</sequence>
<dbReference type="InterPro" id="IPR000568">
    <property type="entry name" value="ATP_synth_F0_asu"/>
</dbReference>
<evidence type="ECO:0000256" key="4">
    <source>
        <dbReference type="ARBA" id="ARBA00022547"/>
    </source>
</evidence>
<keyword evidence="13" id="KW-0496">Mitochondrion</keyword>
<evidence type="ECO:0000256" key="2">
    <source>
        <dbReference type="ARBA" id="ARBA00006810"/>
    </source>
</evidence>
<dbReference type="NCBIfam" id="TIGR01131">
    <property type="entry name" value="ATP_synt_6_or_A"/>
    <property type="match status" value="1"/>
</dbReference>
<feature type="transmembrane region" description="Helical" evidence="12">
    <location>
        <begin position="55"/>
        <end position="80"/>
    </location>
</feature>
<dbReference type="PROSITE" id="PS00449">
    <property type="entry name" value="ATPASE_A"/>
    <property type="match status" value="1"/>
</dbReference>
<keyword evidence="3" id="KW-0813">Transport</keyword>
<evidence type="ECO:0000256" key="10">
    <source>
        <dbReference type="ARBA" id="ARBA00023310"/>
    </source>
</evidence>
<evidence type="ECO:0000256" key="6">
    <source>
        <dbReference type="ARBA" id="ARBA00022781"/>
    </source>
</evidence>
<feature type="transmembrane region" description="Helical" evidence="12">
    <location>
        <begin position="31"/>
        <end position="48"/>
    </location>
</feature>
<dbReference type="PANTHER" id="PTHR11410">
    <property type="entry name" value="ATP SYNTHASE SUBUNIT A"/>
    <property type="match status" value="1"/>
</dbReference>
<evidence type="ECO:0000256" key="5">
    <source>
        <dbReference type="ARBA" id="ARBA00022692"/>
    </source>
</evidence>
<evidence type="ECO:0000256" key="1">
    <source>
        <dbReference type="ARBA" id="ARBA00004141"/>
    </source>
</evidence>
<dbReference type="CDD" id="cd00310">
    <property type="entry name" value="ATP-synt_Fo_a_6"/>
    <property type="match status" value="1"/>
</dbReference>
<dbReference type="SUPFAM" id="SSF81336">
    <property type="entry name" value="F1F0 ATP synthase subunit A"/>
    <property type="match status" value="1"/>
</dbReference>
<keyword evidence="9 12" id="KW-0472">Membrane</keyword>
<keyword evidence="10" id="KW-0066">ATP synthesis</keyword>
<keyword evidence="5 12" id="KW-0812">Transmembrane</keyword>
<evidence type="ECO:0000313" key="13">
    <source>
        <dbReference type="EMBL" id="AWN56216.1"/>
    </source>
</evidence>
<organism evidence="13">
    <name type="scientific">Doru luteipes</name>
    <dbReference type="NCBI Taxonomy" id="1514967"/>
    <lineage>
        <taxon>Eukaryota</taxon>
        <taxon>Metazoa</taxon>
        <taxon>Ecdysozoa</taxon>
        <taxon>Arthropoda</taxon>
        <taxon>Hexapoda</taxon>
        <taxon>Insecta</taxon>
        <taxon>Pterygota</taxon>
        <taxon>Neoptera</taxon>
        <taxon>Polyneoptera</taxon>
        <taxon>Dermaptera</taxon>
        <taxon>Neodermaptera</taxon>
        <taxon>Epidermaptera</taxon>
        <taxon>Forficuloidea</taxon>
        <taxon>Forficulidae</taxon>
        <taxon>Doru</taxon>
    </lineage>
</organism>
<dbReference type="EMBL" id="MG253266">
    <property type="protein sequence ID" value="AWN56216.1"/>
    <property type="molecule type" value="Genomic_DNA"/>
</dbReference>
<evidence type="ECO:0000256" key="11">
    <source>
        <dbReference type="RuleBase" id="RU004450"/>
    </source>
</evidence>
<geneLocation type="mitochondrion" evidence="13"/>
<dbReference type="PANTHER" id="PTHR11410:SF0">
    <property type="entry name" value="ATP SYNTHASE SUBUNIT A"/>
    <property type="match status" value="1"/>
</dbReference>
<dbReference type="Pfam" id="PF00119">
    <property type="entry name" value="ATP-synt_A"/>
    <property type="match status" value="1"/>
</dbReference>
<evidence type="ECO:0000256" key="3">
    <source>
        <dbReference type="ARBA" id="ARBA00022448"/>
    </source>
</evidence>
<accession>A0A2U8XDT5</accession>
<dbReference type="Gene3D" id="1.20.120.220">
    <property type="entry name" value="ATP synthase, F0 complex, subunit A"/>
    <property type="match status" value="1"/>
</dbReference>
<keyword evidence="7 12" id="KW-1133">Transmembrane helix</keyword>
<keyword evidence="4" id="KW-0138">CF(0)</keyword>
<comment type="similarity">
    <text evidence="2">Belongs to the ATPase A chain family.</text>
</comment>
<dbReference type="AlphaFoldDB" id="A0A2U8XDT5"/>
<protein>
    <recommendedName>
        <fullName evidence="11">ATP synthase subunit a</fullName>
    </recommendedName>
</protein>
<evidence type="ECO:0000256" key="7">
    <source>
        <dbReference type="ARBA" id="ARBA00022989"/>
    </source>
</evidence>
<evidence type="ECO:0000256" key="12">
    <source>
        <dbReference type="SAM" id="Phobius"/>
    </source>
</evidence>
<dbReference type="InterPro" id="IPR045083">
    <property type="entry name" value="ATP_synth_F0_asu_bact/mt"/>
</dbReference>
<dbReference type="InterPro" id="IPR035908">
    <property type="entry name" value="F0_ATP_A_sf"/>
</dbReference>